<dbReference type="PANTHER" id="PTHR30472:SF19">
    <property type="entry name" value="PETROBACTIN IMPORT SYSTEM PERMEASE PROTEIN YCLO"/>
    <property type="match status" value="1"/>
</dbReference>
<proteinExistence type="inferred from homology"/>
<evidence type="ECO:0000256" key="4">
    <source>
        <dbReference type="ARBA" id="ARBA00022475"/>
    </source>
</evidence>
<evidence type="ECO:0000256" key="5">
    <source>
        <dbReference type="ARBA" id="ARBA00022692"/>
    </source>
</evidence>
<dbReference type="AlphaFoldDB" id="A0A0P8WBV6"/>
<keyword evidence="6 8" id="KW-1133">Transmembrane helix</keyword>
<feature type="transmembrane region" description="Helical" evidence="8">
    <location>
        <begin position="61"/>
        <end position="79"/>
    </location>
</feature>
<feature type="transmembrane region" description="Helical" evidence="8">
    <location>
        <begin position="122"/>
        <end position="143"/>
    </location>
</feature>
<evidence type="ECO:0000256" key="2">
    <source>
        <dbReference type="ARBA" id="ARBA00007935"/>
    </source>
</evidence>
<protein>
    <submittedName>
        <fullName evidence="9">Iron-uptake system permease protein FeuC</fullName>
    </submittedName>
</protein>
<evidence type="ECO:0000256" key="3">
    <source>
        <dbReference type="ARBA" id="ARBA00022448"/>
    </source>
</evidence>
<dbReference type="OrthoDB" id="9796260at2"/>
<dbReference type="GO" id="GO:0005886">
    <property type="term" value="C:plasma membrane"/>
    <property type="evidence" value="ECO:0007669"/>
    <property type="project" value="UniProtKB-SubCell"/>
</dbReference>
<reference evidence="9 10" key="1">
    <citation type="submission" date="2015-09" db="EMBL/GenBank/DDBJ databases">
        <title>Genome sequence of Oxobacter pfennigii DSM 3222.</title>
        <authorList>
            <person name="Poehlein A."/>
            <person name="Bengelsdorf F.R."/>
            <person name="Schiel-Bengelsdorf B."/>
            <person name="Duerre P."/>
            <person name="Daniel R."/>
        </authorList>
    </citation>
    <scope>NUCLEOTIDE SEQUENCE [LARGE SCALE GENOMIC DNA]</scope>
    <source>
        <strain evidence="9 10">DSM 3222</strain>
    </source>
</reference>
<keyword evidence="7 8" id="KW-0472">Membrane</keyword>
<evidence type="ECO:0000256" key="7">
    <source>
        <dbReference type="ARBA" id="ARBA00023136"/>
    </source>
</evidence>
<feature type="transmembrane region" description="Helical" evidence="8">
    <location>
        <begin position="282"/>
        <end position="299"/>
    </location>
</feature>
<dbReference type="InterPro" id="IPR037294">
    <property type="entry name" value="ABC_BtuC-like"/>
</dbReference>
<keyword evidence="3" id="KW-0813">Transport</keyword>
<feature type="transmembrane region" description="Helical" evidence="8">
    <location>
        <begin position="194"/>
        <end position="215"/>
    </location>
</feature>
<dbReference type="EMBL" id="LKET01000026">
    <property type="protein sequence ID" value="KPU45202.1"/>
    <property type="molecule type" value="Genomic_DNA"/>
</dbReference>
<evidence type="ECO:0000256" key="1">
    <source>
        <dbReference type="ARBA" id="ARBA00004651"/>
    </source>
</evidence>
<dbReference type="GO" id="GO:0022857">
    <property type="term" value="F:transmembrane transporter activity"/>
    <property type="evidence" value="ECO:0007669"/>
    <property type="project" value="InterPro"/>
</dbReference>
<feature type="transmembrane region" description="Helical" evidence="8">
    <location>
        <begin position="91"/>
        <end position="110"/>
    </location>
</feature>
<sequence length="335" mass="36589">MLKRLKPQTKRAFLIYAILALLLAASTFLYIYSRTYAKATRLNLVMEPAVFGNIMSRTVPALGGMAVASVLIAVVSLAFQTITESRILTPSMIGFDSVFIGTQTLIVFLFGSMSKVFLNPYLNYLIVAGAMIVISMFMYGFILRKNKNNLVFLLMFGLILSGVIRSGSTYLQVIMDTNDFNQVRAATSVTVNNMNTNIIMLAIPIMICVIAVMLFRHRTYNVMSLGPDNAKSLGINYERELNINLVLISIGMSIATALIGSLAFLGLLAVNISREIFKTYEHMLLFIGSSAVAALALIAGQSIVELLQGAVPAVVIIDLVGCSYMFCLIVKENGV</sequence>
<keyword evidence="10" id="KW-1185">Reference proteome</keyword>
<organism evidence="9 10">
    <name type="scientific">Oxobacter pfennigii</name>
    <dbReference type="NCBI Taxonomy" id="36849"/>
    <lineage>
        <taxon>Bacteria</taxon>
        <taxon>Bacillati</taxon>
        <taxon>Bacillota</taxon>
        <taxon>Clostridia</taxon>
        <taxon>Eubacteriales</taxon>
        <taxon>Clostridiaceae</taxon>
        <taxon>Oxobacter</taxon>
    </lineage>
</organism>
<gene>
    <name evidence="9" type="primary">feuC</name>
    <name evidence="9" type="ORF">OXPF_10930</name>
</gene>
<evidence type="ECO:0000256" key="8">
    <source>
        <dbReference type="SAM" id="Phobius"/>
    </source>
</evidence>
<feature type="transmembrane region" description="Helical" evidence="8">
    <location>
        <begin position="311"/>
        <end position="331"/>
    </location>
</feature>
<feature type="transmembrane region" description="Helical" evidence="8">
    <location>
        <begin position="150"/>
        <end position="174"/>
    </location>
</feature>
<dbReference type="SUPFAM" id="SSF81345">
    <property type="entry name" value="ABC transporter involved in vitamin B12 uptake, BtuC"/>
    <property type="match status" value="1"/>
</dbReference>
<dbReference type="Pfam" id="PF01032">
    <property type="entry name" value="FecCD"/>
    <property type="match status" value="1"/>
</dbReference>
<comment type="subcellular location">
    <subcellularLocation>
        <location evidence="1">Cell membrane</location>
        <topology evidence="1">Multi-pass membrane protein</topology>
    </subcellularLocation>
</comment>
<dbReference type="Gene3D" id="1.10.3470.10">
    <property type="entry name" value="ABC transporter involved in vitamin B12 uptake, BtuC"/>
    <property type="match status" value="1"/>
</dbReference>
<dbReference type="Proteomes" id="UP000050326">
    <property type="component" value="Unassembled WGS sequence"/>
</dbReference>
<name>A0A0P8WBV6_9CLOT</name>
<comment type="similarity">
    <text evidence="2">Belongs to the binding-protein-dependent transport system permease family. FecCD subfamily.</text>
</comment>
<dbReference type="GO" id="GO:0033214">
    <property type="term" value="P:siderophore-iron import into cell"/>
    <property type="evidence" value="ECO:0007669"/>
    <property type="project" value="TreeGrafter"/>
</dbReference>
<dbReference type="PANTHER" id="PTHR30472">
    <property type="entry name" value="FERRIC ENTEROBACTIN TRANSPORT SYSTEM PERMEASE PROTEIN"/>
    <property type="match status" value="1"/>
</dbReference>
<dbReference type="RefSeq" id="WP_054874199.1">
    <property type="nucleotide sequence ID" value="NZ_LKET01000026.1"/>
</dbReference>
<comment type="caution">
    <text evidence="9">The sequence shown here is derived from an EMBL/GenBank/DDBJ whole genome shotgun (WGS) entry which is preliminary data.</text>
</comment>
<accession>A0A0P8WBV6</accession>
<feature type="transmembrane region" description="Helical" evidence="8">
    <location>
        <begin position="12"/>
        <end position="32"/>
    </location>
</feature>
<dbReference type="InterPro" id="IPR000522">
    <property type="entry name" value="ABC_transptr_permease_BtuC"/>
</dbReference>
<keyword evidence="4" id="KW-1003">Cell membrane</keyword>
<evidence type="ECO:0000313" key="10">
    <source>
        <dbReference type="Proteomes" id="UP000050326"/>
    </source>
</evidence>
<evidence type="ECO:0000313" key="9">
    <source>
        <dbReference type="EMBL" id="KPU45202.1"/>
    </source>
</evidence>
<keyword evidence="5 8" id="KW-0812">Transmembrane</keyword>
<evidence type="ECO:0000256" key="6">
    <source>
        <dbReference type="ARBA" id="ARBA00022989"/>
    </source>
</evidence>
<dbReference type="STRING" id="36849.OXPF_10930"/>
<feature type="transmembrane region" description="Helical" evidence="8">
    <location>
        <begin position="245"/>
        <end position="270"/>
    </location>
</feature>